<reference evidence="2" key="1">
    <citation type="submission" date="2023-06" db="EMBL/GenBank/DDBJ databases">
        <title>A Treasure from Seagulls: Isolation and Description of Aciduricobacillus qingdaonensis gen. nov., sp. nov., a Rare Obligately Uric Acid-utilizing Member in the Family Bacillaceae.</title>
        <authorList>
            <person name="Liu W."/>
            <person name="Wang B."/>
        </authorList>
    </citation>
    <scope>NUCLEOTIDE SEQUENCE</scope>
    <source>
        <strain evidence="2">44XB</strain>
    </source>
</reference>
<sequence length="505" mass="56684">MEEKRQTPTGTKKIAAIVIAAVLVIGGAVAAFALIGKSPKEKYFLAEKDSMDFIVDQFEKRYQPETDWAELTREKPSKASYEVSAKYDGPGLAGSQELAMLNNSSLKVETGTDYKKKVATADVTLNLSGLEFGGLKFGITKDELTAKLPFVKDTLLIKDKDLPNLLSELDSTTDVEGMEFDFAQFFEQGLPEENQEYIKKEYGNMIYDEIPDEAFESKDEKVKIGKSDISTEKITMKLSEKQTKDIIVKVLNKAKNDKKLKAMLQNQIGMQNFGMQINQNEYSKAYKENIEDMIQDVKDASIPNGVKSTIWVADKLVVKRDFSVKAGETKDDLTQVTVKGEQNLGDNKQTFDYVFKSKTDFKEDEMTAKADFSHKDDKIKDSAEFAVDGDKVNYEGNESLKDGKRKFERVVSFNESAGKPSSLVWSGTAKYKKEGMESDHTFKVDAPDMGNQNIELYMKKDAHTTDSIKKPSKENVKDLGKMSQSEIENYFMNEVIPSIGAQFGF</sequence>
<dbReference type="Proteomes" id="UP001180087">
    <property type="component" value="Chromosome"/>
</dbReference>
<keyword evidence="1" id="KW-0812">Transmembrane</keyword>
<dbReference type="EMBL" id="CP129113">
    <property type="protein sequence ID" value="WLV23742.1"/>
    <property type="molecule type" value="Genomic_DNA"/>
</dbReference>
<name>A0ABY9KSP3_9BACI</name>
<protein>
    <recommendedName>
        <fullName evidence="4">DUF945 domain-containing protein</fullName>
    </recommendedName>
</protein>
<evidence type="ECO:0000313" key="2">
    <source>
        <dbReference type="EMBL" id="WLV23742.1"/>
    </source>
</evidence>
<evidence type="ECO:0008006" key="4">
    <source>
        <dbReference type="Google" id="ProtNLM"/>
    </source>
</evidence>
<evidence type="ECO:0000313" key="3">
    <source>
        <dbReference type="Proteomes" id="UP001180087"/>
    </source>
</evidence>
<proteinExistence type="predicted"/>
<feature type="transmembrane region" description="Helical" evidence="1">
    <location>
        <begin position="14"/>
        <end position="35"/>
    </location>
</feature>
<gene>
    <name evidence="2" type="ORF">QR721_08815</name>
</gene>
<keyword evidence="3" id="KW-1185">Reference proteome</keyword>
<keyword evidence="1" id="KW-1133">Transmembrane helix</keyword>
<evidence type="ECO:0000256" key="1">
    <source>
        <dbReference type="SAM" id="Phobius"/>
    </source>
</evidence>
<organism evidence="2 3">
    <name type="scientific">Aciduricibacillus chroicocephali</name>
    <dbReference type="NCBI Taxonomy" id="3054939"/>
    <lineage>
        <taxon>Bacteria</taxon>
        <taxon>Bacillati</taxon>
        <taxon>Bacillota</taxon>
        <taxon>Bacilli</taxon>
        <taxon>Bacillales</taxon>
        <taxon>Bacillaceae</taxon>
        <taxon>Aciduricibacillus</taxon>
    </lineage>
</organism>
<keyword evidence="1" id="KW-0472">Membrane</keyword>
<accession>A0ABY9KSP3</accession>
<dbReference type="RefSeq" id="WP_348026062.1">
    <property type="nucleotide sequence ID" value="NZ_CP129113.1"/>
</dbReference>